<feature type="non-terminal residue" evidence="2">
    <location>
        <position position="1"/>
    </location>
</feature>
<sequence>LLFDVSTYQDEQIKGVAQLKILFTVWRNLYTKNPADLKESIYQAAKALNTLDEKASGIAYFETVMRYIFNVSDAFTKNDIRDIVKTLEQAYPMGSDVMKTIADVLREEGIEQGIEQGIEKGEQKGMAKTLLAFLSRKIEHLPEETEDKLRQLDDQKLETIVNDFHQIETVEDLNKYL</sequence>
<protein>
    <recommendedName>
        <fullName evidence="1">DUF4351 domain-containing protein</fullName>
    </recommendedName>
</protein>
<gene>
    <name evidence="2" type="ORF">SAMN05421668_10883</name>
</gene>
<reference evidence="2 3" key="1">
    <citation type="submission" date="2016-10" db="EMBL/GenBank/DDBJ databases">
        <authorList>
            <person name="de Groot N.N."/>
        </authorList>
    </citation>
    <scope>NUCLEOTIDE SEQUENCE [LARGE SCALE GENOMIC DNA]</scope>
    <source>
        <strain evidence="2 3">DSM 17074</strain>
    </source>
</reference>
<name>A0A1I6SCM3_9BACI</name>
<dbReference type="AlphaFoldDB" id="A0A1I6SCM3"/>
<dbReference type="InterPro" id="IPR025587">
    <property type="entry name" value="DUF4351"/>
</dbReference>
<dbReference type="RefSeq" id="WP_143103149.1">
    <property type="nucleotide sequence ID" value="NZ_FPAI01000008.1"/>
</dbReference>
<evidence type="ECO:0000313" key="2">
    <source>
        <dbReference type="EMBL" id="SFS74711.1"/>
    </source>
</evidence>
<evidence type="ECO:0000313" key="3">
    <source>
        <dbReference type="Proteomes" id="UP000199139"/>
    </source>
</evidence>
<proteinExistence type="predicted"/>
<dbReference type="EMBL" id="FPAI01000008">
    <property type="protein sequence ID" value="SFS74711.1"/>
    <property type="molecule type" value="Genomic_DNA"/>
</dbReference>
<dbReference type="Proteomes" id="UP000199139">
    <property type="component" value="Unassembled WGS sequence"/>
</dbReference>
<dbReference type="STRING" id="306541.SAMN05421668_10883"/>
<accession>A0A1I6SCM3</accession>
<dbReference type="PANTHER" id="PTHR35586:SF1">
    <property type="entry name" value="SLL1691 PROTEIN"/>
    <property type="match status" value="1"/>
</dbReference>
<organism evidence="2 3">
    <name type="scientific">Halolactibacillus miurensis</name>
    <dbReference type="NCBI Taxonomy" id="306541"/>
    <lineage>
        <taxon>Bacteria</taxon>
        <taxon>Bacillati</taxon>
        <taxon>Bacillota</taxon>
        <taxon>Bacilli</taxon>
        <taxon>Bacillales</taxon>
        <taxon>Bacillaceae</taxon>
        <taxon>Halolactibacillus</taxon>
    </lineage>
</organism>
<feature type="domain" description="DUF4351" evidence="1">
    <location>
        <begin position="119"/>
        <end position="177"/>
    </location>
</feature>
<dbReference type="PANTHER" id="PTHR35586">
    <property type="entry name" value="SLL1691 PROTEIN"/>
    <property type="match status" value="1"/>
</dbReference>
<dbReference type="Pfam" id="PF14261">
    <property type="entry name" value="DUF4351"/>
    <property type="match status" value="1"/>
</dbReference>
<evidence type="ECO:0000259" key="1">
    <source>
        <dbReference type="Pfam" id="PF14261"/>
    </source>
</evidence>